<dbReference type="PhylomeDB" id="B3RVW3"/>
<reference evidence="3 4" key="1">
    <citation type="journal article" date="2008" name="Nature">
        <title>The Trichoplax genome and the nature of placozoans.</title>
        <authorList>
            <person name="Srivastava M."/>
            <person name="Begovic E."/>
            <person name="Chapman J."/>
            <person name="Putnam N.H."/>
            <person name="Hellsten U."/>
            <person name="Kawashima T."/>
            <person name="Kuo A."/>
            <person name="Mitros T."/>
            <person name="Salamov A."/>
            <person name="Carpenter M.L."/>
            <person name="Signorovitch A.Y."/>
            <person name="Moreno M.A."/>
            <person name="Kamm K."/>
            <person name="Grimwood J."/>
            <person name="Schmutz J."/>
            <person name="Shapiro H."/>
            <person name="Grigoriev I.V."/>
            <person name="Buss L.W."/>
            <person name="Schierwater B."/>
            <person name="Dellaporta S.L."/>
            <person name="Rokhsar D.S."/>
        </authorList>
    </citation>
    <scope>NUCLEOTIDE SEQUENCE [LARGE SCALE GENOMIC DNA]</scope>
    <source>
        <strain evidence="3 4">Grell-BS-1999</strain>
    </source>
</reference>
<dbReference type="PANTHER" id="PTHR46968:SF2">
    <property type="entry name" value="E3 UBIQUITIN-PROTEIN LIGASE RNF138"/>
    <property type="match status" value="1"/>
</dbReference>
<dbReference type="Proteomes" id="UP000009022">
    <property type="component" value="Unassembled WGS sequence"/>
</dbReference>
<dbReference type="AlphaFoldDB" id="B3RVW3"/>
<dbReference type="InParanoid" id="B3RVW3"/>
<name>B3RVW3_TRIAD</name>
<dbReference type="STRING" id="10228.B3RVW3"/>
<keyword evidence="4" id="KW-1185">Reference proteome</keyword>
<evidence type="ECO:0000259" key="2">
    <source>
        <dbReference type="Pfam" id="PF05605"/>
    </source>
</evidence>
<sequence length="76" mass="8718">SYIASGSHFSCPICQNGSFSREELLDHVNTRHANSTGLQLICPICIAMPWGDPNQKSEDILRHLNLRHRFDYNMFI</sequence>
<dbReference type="InterPro" id="IPR008598">
    <property type="entry name" value="Di19_Zn-bd"/>
</dbReference>
<evidence type="ECO:0000256" key="1">
    <source>
        <dbReference type="ARBA" id="ARBA00022843"/>
    </source>
</evidence>
<gene>
    <name evidence="3" type="ORF">TRIADDRAFT_8381</name>
</gene>
<keyword evidence="1" id="KW-0832">Ubl conjugation</keyword>
<dbReference type="EMBL" id="DS985244">
    <property type="protein sequence ID" value="EDV25568.1"/>
    <property type="molecule type" value="Genomic_DNA"/>
</dbReference>
<evidence type="ECO:0000313" key="4">
    <source>
        <dbReference type="Proteomes" id="UP000009022"/>
    </source>
</evidence>
<accession>B3RVW3</accession>
<dbReference type="PANTHER" id="PTHR46968">
    <property type="entry name" value="E3 UBIQUITIN-PROTEIN LIGASE RNF138"/>
    <property type="match status" value="1"/>
</dbReference>
<dbReference type="CTD" id="6753314"/>
<dbReference type="HOGENOM" id="CLU_092448_3_1_1"/>
<dbReference type="GeneID" id="6753314"/>
<dbReference type="KEGG" id="tad:TRIADDRAFT_8381"/>
<feature type="non-terminal residue" evidence="3">
    <location>
        <position position="1"/>
    </location>
</feature>
<dbReference type="InterPro" id="IPR052498">
    <property type="entry name" value="E3_ubiq-protein_ligase_RNF138"/>
</dbReference>
<feature type="non-terminal residue" evidence="3">
    <location>
        <position position="76"/>
    </location>
</feature>
<dbReference type="OrthoDB" id="6270329at2759"/>
<dbReference type="RefSeq" id="XP_002111601.1">
    <property type="nucleotide sequence ID" value="XM_002111565.1"/>
</dbReference>
<dbReference type="OMA" id="YLMLASW"/>
<dbReference type="eggNOG" id="ENOG502RP2G">
    <property type="taxonomic scope" value="Eukaryota"/>
</dbReference>
<organism evidence="3 4">
    <name type="scientific">Trichoplax adhaerens</name>
    <name type="common">Trichoplax reptans</name>
    <dbReference type="NCBI Taxonomy" id="10228"/>
    <lineage>
        <taxon>Eukaryota</taxon>
        <taxon>Metazoa</taxon>
        <taxon>Placozoa</taxon>
        <taxon>Uniplacotomia</taxon>
        <taxon>Trichoplacea</taxon>
        <taxon>Trichoplacidae</taxon>
        <taxon>Trichoplax</taxon>
    </lineage>
</organism>
<evidence type="ECO:0000313" key="3">
    <source>
        <dbReference type="EMBL" id="EDV25568.1"/>
    </source>
</evidence>
<dbReference type="Pfam" id="PF05605">
    <property type="entry name" value="zf-Di19"/>
    <property type="match status" value="1"/>
</dbReference>
<protein>
    <recommendedName>
        <fullName evidence="2">Di19 zinc-binding domain-containing protein</fullName>
    </recommendedName>
</protein>
<feature type="domain" description="Di19 zinc-binding" evidence="2">
    <location>
        <begin position="8"/>
        <end position="69"/>
    </location>
</feature>
<proteinExistence type="predicted"/>